<dbReference type="Gene3D" id="3.40.50.150">
    <property type="entry name" value="Vaccinia Virus protein VP39"/>
    <property type="match status" value="1"/>
</dbReference>
<accession>M5Q2G4</accession>
<protein>
    <submittedName>
        <fullName evidence="2">Methylase involved in ubiquinone/menaquinone biosynthesis</fullName>
    </submittedName>
</protein>
<evidence type="ECO:0000259" key="1">
    <source>
        <dbReference type="Pfam" id="PF08241"/>
    </source>
</evidence>
<name>M5Q2G4_DESAF</name>
<dbReference type="SUPFAM" id="SSF53335">
    <property type="entry name" value="S-adenosyl-L-methionine-dependent methyltransferases"/>
    <property type="match status" value="1"/>
</dbReference>
<dbReference type="GO" id="GO:0008757">
    <property type="term" value="F:S-adenosylmethionine-dependent methyltransferase activity"/>
    <property type="evidence" value="ECO:0007669"/>
    <property type="project" value="InterPro"/>
</dbReference>
<feature type="domain" description="Methyltransferase type 11" evidence="1">
    <location>
        <begin position="68"/>
        <end position="107"/>
    </location>
</feature>
<dbReference type="InterPro" id="IPR029063">
    <property type="entry name" value="SAM-dependent_MTases_sf"/>
</dbReference>
<dbReference type="EMBL" id="AOSV01000004">
    <property type="protein sequence ID" value="EMG38431.1"/>
    <property type="molecule type" value="Genomic_DNA"/>
</dbReference>
<keyword evidence="2" id="KW-0808">Transferase</keyword>
<dbReference type="AlphaFoldDB" id="M5Q2G4"/>
<keyword evidence="2" id="KW-0489">Methyltransferase</keyword>
<proteinExistence type="predicted"/>
<comment type="caution">
    <text evidence="2">The sequence shown here is derived from an EMBL/GenBank/DDBJ whole genome shotgun (WGS) entry which is preliminary data.</text>
</comment>
<reference evidence="2 3" key="1">
    <citation type="journal article" date="2013" name="Genome Announc.">
        <title>Draft Genome Sequence for Desulfovibrio africanus Strain PCS.</title>
        <authorList>
            <person name="Brown S.D."/>
            <person name="Utturkar S.M."/>
            <person name="Arkin A.P."/>
            <person name="Deutschbauer A.M."/>
            <person name="Elias D.A."/>
            <person name="Hazen T.C."/>
            <person name="Chakraborty R."/>
        </authorList>
    </citation>
    <scope>NUCLEOTIDE SEQUENCE [LARGE SCALE GENOMIC DNA]</scope>
    <source>
        <strain evidence="2 3">PCS</strain>
    </source>
</reference>
<evidence type="ECO:0000313" key="2">
    <source>
        <dbReference type="EMBL" id="EMG38431.1"/>
    </source>
</evidence>
<evidence type="ECO:0000313" key="3">
    <source>
        <dbReference type="Proteomes" id="UP000011922"/>
    </source>
</evidence>
<dbReference type="Proteomes" id="UP000011922">
    <property type="component" value="Unassembled WGS sequence"/>
</dbReference>
<gene>
    <name evidence="2" type="ORF">PCS_00729</name>
</gene>
<organism evidence="2 3">
    <name type="scientific">Desulfocurvibacter africanus PCS</name>
    <dbReference type="NCBI Taxonomy" id="1262666"/>
    <lineage>
        <taxon>Bacteria</taxon>
        <taxon>Pseudomonadati</taxon>
        <taxon>Thermodesulfobacteriota</taxon>
        <taxon>Desulfovibrionia</taxon>
        <taxon>Desulfovibrionales</taxon>
        <taxon>Desulfovibrionaceae</taxon>
        <taxon>Desulfocurvibacter</taxon>
    </lineage>
</organism>
<dbReference type="InterPro" id="IPR013216">
    <property type="entry name" value="Methyltransf_11"/>
</dbReference>
<dbReference type="RefSeq" id="WP_005984178.1">
    <property type="nucleotide sequence ID" value="NZ_AOSV01000004.1"/>
</dbReference>
<dbReference type="Pfam" id="PF08241">
    <property type="entry name" value="Methyltransf_11"/>
    <property type="match status" value="1"/>
</dbReference>
<dbReference type="GO" id="GO:0032259">
    <property type="term" value="P:methylation"/>
    <property type="evidence" value="ECO:0007669"/>
    <property type="project" value="UniProtKB-KW"/>
</dbReference>
<sequence>MFFPARAKSIPTNAKVLEIGPSVKPHSRATAWLDKRFRSEDDQRAQRCSPLRRAPGFENRITYYEDDRFPFEDNAFDYVICSHVIEHIPRAALATFISEMQRVAPRGYIEVPLFLYELVFPQEVHLWHIAHQNNTLLLAPKQADPDEAWSLTGTLAKALGAQYLFDVPRYRPLFFHGFEWKSTINYKVLDQIPSRSAYHAECADLLHVLGRNPSVTLWKLQCCFWRLREKLVRSMHN</sequence>
<keyword evidence="2" id="KW-0830">Ubiquinone</keyword>